<dbReference type="GO" id="GO:1990904">
    <property type="term" value="C:ribonucleoprotein complex"/>
    <property type="evidence" value="ECO:0007669"/>
    <property type="project" value="UniProtKB-KW"/>
</dbReference>
<dbReference type="Gene3D" id="3.30.420.100">
    <property type="match status" value="1"/>
</dbReference>
<dbReference type="InterPro" id="IPR057268">
    <property type="entry name" value="Ribosomal_L18"/>
</dbReference>
<keyword evidence="5" id="KW-1185">Reference proteome</keyword>
<dbReference type="Proteomes" id="UP001604336">
    <property type="component" value="Unassembled WGS sequence"/>
</dbReference>
<keyword evidence="2" id="KW-0689">Ribosomal protein</keyword>
<dbReference type="FunFam" id="3.30.420.100:FF:000007">
    <property type="entry name" value="Ribosomal L18p/L5e family protein"/>
    <property type="match status" value="1"/>
</dbReference>
<accession>A0ABD1R8D9</accession>
<keyword evidence="3" id="KW-0687">Ribonucleoprotein</keyword>
<name>A0ABD1R8D9_9LAMI</name>
<dbReference type="GO" id="GO:0005840">
    <property type="term" value="C:ribosome"/>
    <property type="evidence" value="ECO:0007669"/>
    <property type="project" value="UniProtKB-KW"/>
</dbReference>
<reference evidence="5" key="1">
    <citation type="submission" date="2024-07" db="EMBL/GenBank/DDBJ databases">
        <title>Two chromosome-level genome assemblies of Korean endemic species Abeliophyllum distichum and Forsythia ovata (Oleaceae).</title>
        <authorList>
            <person name="Jang H."/>
        </authorList>
    </citation>
    <scope>NUCLEOTIDE SEQUENCE [LARGE SCALE GENOMIC DNA]</scope>
</reference>
<evidence type="ECO:0000256" key="3">
    <source>
        <dbReference type="ARBA" id="ARBA00023274"/>
    </source>
</evidence>
<dbReference type="PANTHER" id="PTHR12899:SF8">
    <property type="entry name" value="RIBOSOMAL L18P_L5E FAMILY PROTEIN"/>
    <property type="match status" value="1"/>
</dbReference>
<protein>
    <submittedName>
        <fullName evidence="4">Ribosomal L18p/L5e family protein</fullName>
    </submittedName>
</protein>
<gene>
    <name evidence="4" type="ORF">Adt_29404</name>
</gene>
<sequence>MAKKGPQNKELGWLDVLTILPKDSFSFQFCSSFLGPSIVDAFMALRGFTTGFKFKTCEIFGTGLCNSINVHPLNTTNLVMKPLMIEAKANARTESAKIRNRRLRKKFNGTSTKPRLSVFCSEKQLYAMLVDDQRKKCLFYGSTLQKSIREDPTCTTVEAAERVGEELVKTCIDLNINEISCYDCNGFALGERMQAFEIAISRHGFLPR</sequence>
<proteinExistence type="inferred from homology"/>
<organism evidence="4 5">
    <name type="scientific">Abeliophyllum distichum</name>
    <dbReference type="NCBI Taxonomy" id="126358"/>
    <lineage>
        <taxon>Eukaryota</taxon>
        <taxon>Viridiplantae</taxon>
        <taxon>Streptophyta</taxon>
        <taxon>Embryophyta</taxon>
        <taxon>Tracheophyta</taxon>
        <taxon>Spermatophyta</taxon>
        <taxon>Magnoliopsida</taxon>
        <taxon>eudicotyledons</taxon>
        <taxon>Gunneridae</taxon>
        <taxon>Pentapetalae</taxon>
        <taxon>asterids</taxon>
        <taxon>lamiids</taxon>
        <taxon>Lamiales</taxon>
        <taxon>Oleaceae</taxon>
        <taxon>Forsythieae</taxon>
        <taxon>Abeliophyllum</taxon>
    </lineage>
</organism>
<evidence type="ECO:0000256" key="1">
    <source>
        <dbReference type="ARBA" id="ARBA00007116"/>
    </source>
</evidence>
<dbReference type="Pfam" id="PF00861">
    <property type="entry name" value="Ribosomal_L18p"/>
    <property type="match status" value="1"/>
</dbReference>
<comment type="similarity">
    <text evidence="1">Belongs to the universal ribosomal protein uL18 family.</text>
</comment>
<comment type="caution">
    <text evidence="4">The sequence shown here is derived from an EMBL/GenBank/DDBJ whole genome shotgun (WGS) entry which is preliminary data.</text>
</comment>
<dbReference type="EMBL" id="JBFOLK010000009">
    <property type="protein sequence ID" value="KAL2484648.1"/>
    <property type="molecule type" value="Genomic_DNA"/>
</dbReference>
<dbReference type="CDD" id="cd00432">
    <property type="entry name" value="Ribosomal_L18_L5e"/>
    <property type="match status" value="1"/>
</dbReference>
<dbReference type="SUPFAM" id="SSF53137">
    <property type="entry name" value="Translational machinery components"/>
    <property type="match status" value="1"/>
</dbReference>
<dbReference type="InterPro" id="IPR005484">
    <property type="entry name" value="Ribosomal_uL18_bac/plant/anim"/>
</dbReference>
<evidence type="ECO:0000313" key="4">
    <source>
        <dbReference type="EMBL" id="KAL2484648.1"/>
    </source>
</evidence>
<evidence type="ECO:0000256" key="2">
    <source>
        <dbReference type="ARBA" id="ARBA00022980"/>
    </source>
</evidence>
<evidence type="ECO:0000313" key="5">
    <source>
        <dbReference type="Proteomes" id="UP001604336"/>
    </source>
</evidence>
<dbReference type="PANTHER" id="PTHR12899">
    <property type="entry name" value="39S RIBOSOMAL PROTEIN L18, MITOCHONDRIAL"/>
    <property type="match status" value="1"/>
</dbReference>
<dbReference type="AlphaFoldDB" id="A0ABD1R8D9"/>